<organism evidence="3 4">
    <name type="scientific">Cystoisospora suis</name>
    <dbReference type="NCBI Taxonomy" id="483139"/>
    <lineage>
        <taxon>Eukaryota</taxon>
        <taxon>Sar</taxon>
        <taxon>Alveolata</taxon>
        <taxon>Apicomplexa</taxon>
        <taxon>Conoidasida</taxon>
        <taxon>Coccidia</taxon>
        <taxon>Eucoccidiorida</taxon>
        <taxon>Eimeriorina</taxon>
        <taxon>Sarcocystidae</taxon>
        <taxon>Cystoisospora</taxon>
    </lineage>
</organism>
<dbReference type="GeneID" id="94429710"/>
<proteinExistence type="predicted"/>
<gene>
    <name evidence="3" type="ORF">CSUI_006336</name>
</gene>
<dbReference type="RefSeq" id="XP_067921526.1">
    <property type="nucleotide sequence ID" value="XM_068066499.1"/>
</dbReference>
<dbReference type="Proteomes" id="UP000221165">
    <property type="component" value="Unassembled WGS sequence"/>
</dbReference>
<protein>
    <recommendedName>
        <fullName evidence="2">XRN2-binding (XTBD) domain-containing protein</fullName>
    </recommendedName>
</protein>
<feature type="compositionally biased region" description="Basic and acidic residues" evidence="1">
    <location>
        <begin position="17"/>
        <end position="31"/>
    </location>
</feature>
<dbReference type="EMBL" id="MIGC01003185">
    <property type="protein sequence ID" value="PHJ19833.1"/>
    <property type="molecule type" value="Genomic_DNA"/>
</dbReference>
<feature type="compositionally biased region" description="Polar residues" evidence="1">
    <location>
        <begin position="1"/>
        <end position="10"/>
    </location>
</feature>
<feature type="region of interest" description="Disordered" evidence="1">
    <location>
        <begin position="1"/>
        <end position="31"/>
    </location>
</feature>
<dbReference type="Pfam" id="PF11952">
    <property type="entry name" value="XTBD"/>
    <property type="match status" value="1"/>
</dbReference>
<accession>A0A2C6KUR6</accession>
<sequence>MMTQESQLPLSSSSISHMKEEEQEEKDKKEEISKVLQRMKWESEEQCKSRQAFLHKVMDDYTRRLGSVDVEEMKLLSCLYYNVKYLQCTYDPALLQKLQSYDKSLLLHASHSDPKRKRNVSADQDDFITS</sequence>
<dbReference type="InterPro" id="IPR021859">
    <property type="entry name" value="XTBD"/>
</dbReference>
<dbReference type="VEuPathDB" id="ToxoDB:CSUI_006336"/>
<dbReference type="AlphaFoldDB" id="A0A2C6KUR6"/>
<evidence type="ECO:0000313" key="3">
    <source>
        <dbReference type="EMBL" id="PHJ19833.1"/>
    </source>
</evidence>
<evidence type="ECO:0000313" key="4">
    <source>
        <dbReference type="Proteomes" id="UP000221165"/>
    </source>
</evidence>
<reference evidence="3 4" key="1">
    <citation type="journal article" date="2017" name="Int. J. Parasitol.">
        <title>The genome of the protozoan parasite Cystoisospora suis and a reverse vaccinology approach to identify vaccine candidates.</title>
        <authorList>
            <person name="Palmieri N."/>
            <person name="Shrestha A."/>
            <person name="Ruttkowski B."/>
            <person name="Beck T."/>
            <person name="Vogl C."/>
            <person name="Tomley F."/>
            <person name="Blake D.P."/>
            <person name="Joachim A."/>
        </authorList>
    </citation>
    <scope>NUCLEOTIDE SEQUENCE [LARGE SCALE GENOMIC DNA]</scope>
    <source>
        <strain evidence="3 4">Wien I</strain>
    </source>
</reference>
<comment type="caution">
    <text evidence="3">The sequence shown here is derived from an EMBL/GenBank/DDBJ whole genome shotgun (WGS) entry which is preliminary data.</text>
</comment>
<feature type="domain" description="XRN2-binding (XTBD)" evidence="2">
    <location>
        <begin position="34"/>
        <end position="125"/>
    </location>
</feature>
<keyword evidence="4" id="KW-1185">Reference proteome</keyword>
<dbReference type="PROSITE" id="PS51827">
    <property type="entry name" value="XTBD"/>
    <property type="match status" value="1"/>
</dbReference>
<dbReference type="OrthoDB" id="332938at2759"/>
<evidence type="ECO:0000256" key="1">
    <source>
        <dbReference type="SAM" id="MobiDB-lite"/>
    </source>
</evidence>
<evidence type="ECO:0000259" key="2">
    <source>
        <dbReference type="PROSITE" id="PS51827"/>
    </source>
</evidence>
<name>A0A2C6KUR6_9APIC</name>